<protein>
    <submittedName>
        <fullName evidence="3">Arylesterase</fullName>
    </submittedName>
</protein>
<evidence type="ECO:0000313" key="3">
    <source>
        <dbReference type="EMBL" id="WRQ86611.1"/>
    </source>
</evidence>
<keyword evidence="4" id="KW-1185">Reference proteome</keyword>
<evidence type="ECO:0000259" key="2">
    <source>
        <dbReference type="Pfam" id="PF13472"/>
    </source>
</evidence>
<name>A0ABZ1C548_9BACT</name>
<dbReference type="InterPro" id="IPR008265">
    <property type="entry name" value="Lipase_GDSL_AS"/>
</dbReference>
<accession>A0ABZ1C548</accession>
<sequence>MTKTLRLPFLVLALICGSAATRADSNTDDVQTILFYGDSLTAGYGLNDPTVTAFPALIGDKLADAGLPYRIVNAGLSGETSSGGLRRINWVMRQPVDIFVLELGANDGLRGLPLDLLEANLQKIIDRVRAKNPNVQLVIAGMQMPTSMGDYAKDFAAIFPRLAEANDATLIPFLLDGVGGVAELNQADAIHPNSAGHRIVAETVWTHLAPLVSP</sequence>
<dbReference type="RefSeq" id="WP_221033071.1">
    <property type="nucleotide sequence ID" value="NZ_CP139781.1"/>
</dbReference>
<evidence type="ECO:0000313" key="4">
    <source>
        <dbReference type="Proteomes" id="UP000738431"/>
    </source>
</evidence>
<feature type="signal peptide" evidence="1">
    <location>
        <begin position="1"/>
        <end position="23"/>
    </location>
</feature>
<dbReference type="Pfam" id="PF13472">
    <property type="entry name" value="Lipase_GDSL_2"/>
    <property type="match status" value="1"/>
</dbReference>
<organism evidence="3 4">
    <name type="scientific">Actomonas aquatica</name>
    <dbReference type="NCBI Taxonomy" id="2866162"/>
    <lineage>
        <taxon>Bacteria</taxon>
        <taxon>Pseudomonadati</taxon>
        <taxon>Verrucomicrobiota</taxon>
        <taxon>Opitutia</taxon>
        <taxon>Opitutales</taxon>
        <taxon>Opitutaceae</taxon>
        <taxon>Actomonas</taxon>
    </lineage>
</organism>
<dbReference type="PANTHER" id="PTHR30383:SF24">
    <property type="entry name" value="THIOESTERASE 1_PROTEASE 1_LYSOPHOSPHOLIPASE L1"/>
    <property type="match status" value="1"/>
</dbReference>
<dbReference type="SUPFAM" id="SSF52266">
    <property type="entry name" value="SGNH hydrolase"/>
    <property type="match status" value="1"/>
</dbReference>
<gene>
    <name evidence="3" type="ORF">K1X11_017505</name>
</gene>
<dbReference type="Proteomes" id="UP000738431">
    <property type="component" value="Chromosome"/>
</dbReference>
<dbReference type="InterPro" id="IPR051532">
    <property type="entry name" value="Ester_Hydrolysis_Enzymes"/>
</dbReference>
<dbReference type="InterPro" id="IPR013830">
    <property type="entry name" value="SGNH_hydro"/>
</dbReference>
<dbReference type="CDD" id="cd01822">
    <property type="entry name" value="Lysophospholipase_L1_like"/>
    <property type="match status" value="1"/>
</dbReference>
<dbReference type="EMBL" id="CP139781">
    <property type="protein sequence ID" value="WRQ86611.1"/>
    <property type="molecule type" value="Genomic_DNA"/>
</dbReference>
<dbReference type="PANTHER" id="PTHR30383">
    <property type="entry name" value="THIOESTERASE 1/PROTEASE 1/LYSOPHOSPHOLIPASE L1"/>
    <property type="match status" value="1"/>
</dbReference>
<feature type="domain" description="SGNH hydrolase-type esterase" evidence="2">
    <location>
        <begin position="35"/>
        <end position="199"/>
    </location>
</feature>
<dbReference type="InterPro" id="IPR036514">
    <property type="entry name" value="SGNH_hydro_sf"/>
</dbReference>
<evidence type="ECO:0000256" key="1">
    <source>
        <dbReference type="SAM" id="SignalP"/>
    </source>
</evidence>
<feature type="chain" id="PRO_5045663296" evidence="1">
    <location>
        <begin position="24"/>
        <end position="214"/>
    </location>
</feature>
<reference evidence="3 4" key="1">
    <citation type="submission" date="2023-12" db="EMBL/GenBank/DDBJ databases">
        <title>Description of an unclassified Opitutus bacterium of Verrucomicrobiota.</title>
        <authorList>
            <person name="Zhang D.-F."/>
        </authorList>
    </citation>
    <scope>NUCLEOTIDE SEQUENCE [LARGE SCALE GENOMIC DNA]</scope>
    <source>
        <strain evidence="3 4">WL0086</strain>
    </source>
</reference>
<dbReference type="Gene3D" id="3.40.50.1110">
    <property type="entry name" value="SGNH hydrolase"/>
    <property type="match status" value="1"/>
</dbReference>
<keyword evidence="1" id="KW-0732">Signal</keyword>
<proteinExistence type="predicted"/>
<dbReference type="PROSITE" id="PS01098">
    <property type="entry name" value="LIPASE_GDSL_SER"/>
    <property type="match status" value="1"/>
</dbReference>